<dbReference type="RefSeq" id="WP_147514341.1">
    <property type="nucleotide sequence ID" value="NZ_JAJEQM010000010.1"/>
</dbReference>
<evidence type="ECO:0008006" key="3">
    <source>
        <dbReference type="Google" id="ProtNLM"/>
    </source>
</evidence>
<name>A0AAE3DYL6_9FIRM</name>
<gene>
    <name evidence="1" type="ORF">LKE05_08185</name>
</gene>
<organism evidence="1 2">
    <name type="scientific">Hominilimicola fabiformis</name>
    <dbReference type="NCBI Taxonomy" id="2885356"/>
    <lineage>
        <taxon>Bacteria</taxon>
        <taxon>Bacillati</taxon>
        <taxon>Bacillota</taxon>
        <taxon>Clostridia</taxon>
        <taxon>Eubacteriales</taxon>
        <taxon>Oscillospiraceae</taxon>
        <taxon>Hominilimicola</taxon>
    </lineage>
</organism>
<proteinExistence type="predicted"/>
<dbReference type="AlphaFoldDB" id="A0AAE3DYL6"/>
<dbReference type="Proteomes" id="UP001198242">
    <property type="component" value="Unassembled WGS sequence"/>
</dbReference>
<reference evidence="1 2" key="1">
    <citation type="submission" date="2021-10" db="EMBL/GenBank/DDBJ databases">
        <title>Anaerobic single-cell dispensing facilitates the cultivation of human gut bacteria.</title>
        <authorList>
            <person name="Afrizal A."/>
        </authorList>
    </citation>
    <scope>NUCLEOTIDE SEQUENCE [LARGE SCALE GENOMIC DNA]</scope>
    <source>
        <strain evidence="1 2">CLA-AA-H232</strain>
    </source>
</reference>
<comment type="caution">
    <text evidence="1">The sequence shown here is derived from an EMBL/GenBank/DDBJ whole genome shotgun (WGS) entry which is preliminary data.</text>
</comment>
<sequence>MQADEKRIITDEELTEIVKVAAKAGADAAMEHFKAEKLKEKRNRKDRRLHNTKLLIRHYRTFKEYVNNAVFESEESNEDALGAIEELMWEPRVTSDMIVESIKRSAARTQIIINHIDGMINVYQDMCQKSNSEMKIRRSKVLYDMYISDTVYSKEQIAEIYFIDKRTVYKDIDAACKELSVLLFGIDSIN</sequence>
<evidence type="ECO:0000313" key="1">
    <source>
        <dbReference type="EMBL" id="MCC2210766.1"/>
    </source>
</evidence>
<accession>A0AAE3DYL6</accession>
<dbReference type="EMBL" id="JAJEQM010000010">
    <property type="protein sequence ID" value="MCC2210766.1"/>
    <property type="molecule type" value="Genomic_DNA"/>
</dbReference>
<protein>
    <recommendedName>
        <fullName evidence="3">Helix-turn-helix type 11 domain-containing protein</fullName>
    </recommendedName>
</protein>
<evidence type="ECO:0000313" key="2">
    <source>
        <dbReference type="Proteomes" id="UP001198242"/>
    </source>
</evidence>
<keyword evidence="2" id="KW-1185">Reference proteome</keyword>